<keyword evidence="1" id="KW-0677">Repeat</keyword>
<dbReference type="SMART" id="SM00060">
    <property type="entry name" value="FN3"/>
    <property type="match status" value="1"/>
</dbReference>
<dbReference type="CDD" id="cd00063">
    <property type="entry name" value="FN3"/>
    <property type="match status" value="1"/>
</dbReference>
<dbReference type="PANTHER" id="PTHR22870:SF408">
    <property type="entry name" value="OS09G0560450 PROTEIN"/>
    <property type="match status" value="1"/>
</dbReference>
<dbReference type="InterPro" id="IPR003961">
    <property type="entry name" value="FN3_dom"/>
</dbReference>
<dbReference type="SUPFAM" id="SSF50985">
    <property type="entry name" value="RCC1/BLIP-II"/>
    <property type="match status" value="1"/>
</dbReference>
<evidence type="ECO:0000313" key="5">
    <source>
        <dbReference type="Proteomes" id="UP000611762"/>
    </source>
</evidence>
<keyword evidence="5" id="KW-1185">Reference proteome</keyword>
<feature type="signal peptide" evidence="2">
    <location>
        <begin position="1"/>
        <end position="26"/>
    </location>
</feature>
<dbReference type="Gene3D" id="2.130.10.30">
    <property type="entry name" value="Regulator of chromosome condensation 1/beta-lactamase-inhibitor protein II"/>
    <property type="match status" value="2"/>
</dbReference>
<protein>
    <submittedName>
        <fullName evidence="4">Fibronectin type III domain-containing protein</fullName>
    </submittedName>
</protein>
<dbReference type="EMBL" id="JACRSU010000003">
    <property type="protein sequence ID" value="MBC8541339.1"/>
    <property type="molecule type" value="Genomic_DNA"/>
</dbReference>
<name>A0A926HYQ0_9FIRM</name>
<feature type="chain" id="PRO_5037457219" evidence="2">
    <location>
        <begin position="27"/>
        <end position="823"/>
    </location>
</feature>
<evidence type="ECO:0000259" key="3">
    <source>
        <dbReference type="PROSITE" id="PS50853"/>
    </source>
</evidence>
<dbReference type="Pfam" id="PF13540">
    <property type="entry name" value="RCC1_2"/>
    <property type="match status" value="2"/>
</dbReference>
<gene>
    <name evidence="4" type="ORF">H8698_10160</name>
</gene>
<accession>A0A926HYQ0</accession>
<evidence type="ECO:0000313" key="4">
    <source>
        <dbReference type="EMBL" id="MBC8541339.1"/>
    </source>
</evidence>
<dbReference type="Proteomes" id="UP000611762">
    <property type="component" value="Unassembled WGS sequence"/>
</dbReference>
<evidence type="ECO:0000256" key="1">
    <source>
        <dbReference type="ARBA" id="ARBA00022737"/>
    </source>
</evidence>
<dbReference type="InterPro" id="IPR013783">
    <property type="entry name" value="Ig-like_fold"/>
</dbReference>
<dbReference type="PROSITE" id="PS50853">
    <property type="entry name" value="FN3"/>
    <property type="match status" value="1"/>
</dbReference>
<dbReference type="InterPro" id="IPR000408">
    <property type="entry name" value="Reg_chr_condens"/>
</dbReference>
<sequence>MVGKRVFRIMIFTFLLIGLMVLPAYAAGMKDLVKDDFSEKADGTPLNVGTNDGNWNLSYSGIGSVDTPQVTYEDGAIKISKSAAGANLDLYKKMTDDTIPTSGKVVYSFDVKYSPHCTHSVFASDFIFRLAPDLANMGDRLPRNQLFYSLHYVNGGDGGHLLFTNNNNDMFYPKTLIGTAFDWYHFEYTVDYDNNKYSVKIADKVMPYLESDKIIPQGFIDNGGGTYFQTVLVTSNLGADVPNLEMYIKNFTVTTGETMWPEENALTVTEVLSNAATLNWKPLDTNGVTGYEIYKNDELIDTIMNPNQTSYTVSNLTGSTTYDFSVKPLFADTETYDKTLNISVTTGGVILRENVFQQLSAGRTHIIGANKNTVVKAWGGNSMGQTNSGMTKPAAKAAAGAFSSYVIDLSGNVYAWGSNSSGQLGIGSSDLTVPNPVVIPTLNGVKSVAAGKEHALALTDNGKVYAWGNNRFGQLGTGNADTVLEAASPVLISALSDKKVVGIYAGGDTSFAVCEDGTLFGWGMNYVGQLADANLNNKDVPTLISIPGMKVLSVAAGNGHTIALCYSETESKTSVWGWGNDGQAQLGSGDLGSIVSVPVRLTYFDNLNINEISAGDSHTLALSGDGDLYVWGNNTSGQLGTGGAAYGVSPTKVLNIPPLTAICAGYDFSAASAADGSLWAWGNNDFGQINPDGGEQKYNLPTRVNLKSQTLGCVSATLSDGQNTYDQIPPTGGNYQLKIDYYNSGAGIDAKVLAAVYSETEQGTILTDAVSADIAIPAESQSGPISVPIVLPDNTEHVMIKVFVWDKLSHAPFTTAVQMLREQ</sequence>
<keyword evidence="2" id="KW-0732">Signal</keyword>
<dbReference type="InterPro" id="IPR009091">
    <property type="entry name" value="RCC1/BLIP-II"/>
</dbReference>
<feature type="domain" description="Fibronectin type-III" evidence="3">
    <location>
        <begin position="262"/>
        <end position="349"/>
    </location>
</feature>
<dbReference type="PROSITE" id="PS00626">
    <property type="entry name" value="RCC1_2"/>
    <property type="match status" value="2"/>
</dbReference>
<proteinExistence type="predicted"/>
<dbReference type="PRINTS" id="PR00633">
    <property type="entry name" value="RCCNDNSATION"/>
</dbReference>
<dbReference type="PROSITE" id="PS50012">
    <property type="entry name" value="RCC1_3"/>
    <property type="match status" value="5"/>
</dbReference>
<organism evidence="4 5">
    <name type="scientific">Congzhengia minquanensis</name>
    <dbReference type="NCBI Taxonomy" id="2763657"/>
    <lineage>
        <taxon>Bacteria</taxon>
        <taxon>Bacillati</taxon>
        <taxon>Bacillota</taxon>
        <taxon>Clostridia</taxon>
        <taxon>Eubacteriales</taxon>
        <taxon>Oscillospiraceae</taxon>
        <taxon>Congzhengia</taxon>
    </lineage>
</organism>
<dbReference type="SUPFAM" id="SSF49265">
    <property type="entry name" value="Fibronectin type III"/>
    <property type="match status" value="1"/>
</dbReference>
<dbReference type="AlphaFoldDB" id="A0A926HYQ0"/>
<dbReference type="InterPro" id="IPR051210">
    <property type="entry name" value="Ub_ligase/GEF_domain"/>
</dbReference>
<dbReference type="PANTHER" id="PTHR22870">
    <property type="entry name" value="REGULATOR OF CHROMOSOME CONDENSATION"/>
    <property type="match status" value="1"/>
</dbReference>
<comment type="caution">
    <text evidence="4">The sequence shown here is derived from an EMBL/GenBank/DDBJ whole genome shotgun (WGS) entry which is preliminary data.</text>
</comment>
<evidence type="ECO:0000256" key="2">
    <source>
        <dbReference type="SAM" id="SignalP"/>
    </source>
</evidence>
<dbReference type="InterPro" id="IPR036116">
    <property type="entry name" value="FN3_sf"/>
</dbReference>
<dbReference type="RefSeq" id="WP_249313386.1">
    <property type="nucleotide sequence ID" value="NZ_JACRSU010000003.1"/>
</dbReference>
<dbReference type="InterPro" id="IPR058923">
    <property type="entry name" value="RCC1-like_dom"/>
</dbReference>
<dbReference type="Pfam" id="PF25390">
    <property type="entry name" value="WD40_RLD"/>
    <property type="match status" value="1"/>
</dbReference>
<reference evidence="4" key="1">
    <citation type="submission" date="2020-08" db="EMBL/GenBank/DDBJ databases">
        <title>Genome public.</title>
        <authorList>
            <person name="Liu C."/>
            <person name="Sun Q."/>
        </authorList>
    </citation>
    <scope>NUCLEOTIDE SEQUENCE</scope>
    <source>
        <strain evidence="4">H8</strain>
    </source>
</reference>
<dbReference type="Pfam" id="PF00041">
    <property type="entry name" value="fn3"/>
    <property type="match status" value="1"/>
</dbReference>
<dbReference type="Gene3D" id="2.60.40.10">
    <property type="entry name" value="Immunoglobulins"/>
    <property type="match status" value="1"/>
</dbReference>